<dbReference type="AlphaFoldDB" id="A0A2S6HZP6"/>
<evidence type="ECO:0000313" key="1">
    <source>
        <dbReference type="EMBL" id="PPK83540.1"/>
    </source>
</evidence>
<evidence type="ECO:0000313" key="2">
    <source>
        <dbReference type="Proteomes" id="UP000237749"/>
    </source>
</evidence>
<dbReference type="SUPFAM" id="SSF56112">
    <property type="entry name" value="Protein kinase-like (PK-like)"/>
    <property type="match status" value="1"/>
</dbReference>
<accession>A0A2S6HZP6</accession>
<dbReference type="Proteomes" id="UP000237749">
    <property type="component" value="Unassembled WGS sequence"/>
</dbReference>
<protein>
    <recommendedName>
        <fullName evidence="3">Phosphotransferase family enzyme</fullName>
    </recommendedName>
</protein>
<dbReference type="RefSeq" id="WP_104434445.1">
    <property type="nucleotide sequence ID" value="NZ_PTJA01000001.1"/>
</dbReference>
<proteinExistence type="predicted"/>
<organism evidence="1 2">
    <name type="scientific">Lacrimispora xylanisolvens</name>
    <dbReference type="NCBI Taxonomy" id="384636"/>
    <lineage>
        <taxon>Bacteria</taxon>
        <taxon>Bacillati</taxon>
        <taxon>Bacillota</taxon>
        <taxon>Clostridia</taxon>
        <taxon>Lachnospirales</taxon>
        <taxon>Lachnospiraceae</taxon>
        <taxon>Lacrimispora</taxon>
    </lineage>
</organism>
<dbReference type="OrthoDB" id="9814110at2"/>
<sequence length="483" mass="56444">MKIYVIYDDTGRKSEVIADIIGDKGFADVVVKKKKLEEYYRICIEEVYKDVEWRKIRSIFEYADLIKSLDLAGETGKVIHCFSNYIFSDKDKALLTFKKLEYIDDPYKVMDGKGAVAAMFPSVDEYAKFCKTIISGQKAKDVLKKYIDYMNIEGLVDISIIGNFIQCITGNFESRYFNSLKGNEYTLVKSSTNKKKIKAEYSFYHLLPEDMKIWFVLPFNYQETDNSASYMMERLHMTDLSIKWVHGSMDEFEFEDLMDKYFYFFTGRHKRKCLMDEYQKIANNLYVKKVIDRIMDLKKLPEYAKIEKLLESSGNISIDALVEKYFTLKDKIEAKNQYPQISVIGHGDPCFANTMYNKSTKTLKFIDPKGALTEADLWTNAYYDVAKLSHSVCGRYDFFNNALFDIRIDGNLNFDLEIPFNNSKYIQIFKQKVEENGFDYLTVRIYEASLFLSMLPLHIDNLHKVFGFILNANNILKEIEKNV</sequence>
<gene>
    <name evidence="1" type="ORF">BXY41_101604</name>
</gene>
<dbReference type="EMBL" id="PTJA01000001">
    <property type="protein sequence ID" value="PPK83540.1"/>
    <property type="molecule type" value="Genomic_DNA"/>
</dbReference>
<comment type="caution">
    <text evidence="1">The sequence shown here is derived from an EMBL/GenBank/DDBJ whole genome shotgun (WGS) entry which is preliminary data.</text>
</comment>
<name>A0A2S6HZP6_9FIRM</name>
<keyword evidence="2" id="KW-1185">Reference proteome</keyword>
<dbReference type="InterPro" id="IPR011009">
    <property type="entry name" value="Kinase-like_dom_sf"/>
</dbReference>
<evidence type="ECO:0008006" key="3">
    <source>
        <dbReference type="Google" id="ProtNLM"/>
    </source>
</evidence>
<reference evidence="1 2" key="1">
    <citation type="submission" date="2018-02" db="EMBL/GenBank/DDBJ databases">
        <title>Genomic Encyclopedia of Archaeal and Bacterial Type Strains, Phase II (KMG-II): from individual species to whole genera.</title>
        <authorList>
            <person name="Goeker M."/>
        </authorList>
    </citation>
    <scope>NUCLEOTIDE SEQUENCE [LARGE SCALE GENOMIC DNA]</scope>
    <source>
        <strain evidence="1 2">DSM 3808</strain>
    </source>
</reference>